<proteinExistence type="predicted"/>
<accession>A0A382AXZ1</accession>
<organism evidence="4">
    <name type="scientific">marine metagenome</name>
    <dbReference type="NCBI Taxonomy" id="408172"/>
    <lineage>
        <taxon>unclassified sequences</taxon>
        <taxon>metagenomes</taxon>
        <taxon>ecological metagenomes</taxon>
    </lineage>
</organism>
<feature type="non-terminal residue" evidence="4">
    <location>
        <position position="1"/>
    </location>
</feature>
<feature type="transmembrane region" description="Helical" evidence="1">
    <location>
        <begin position="68"/>
        <end position="88"/>
    </location>
</feature>
<dbReference type="SUPFAM" id="SSF53474">
    <property type="entry name" value="alpha/beta-Hydrolases"/>
    <property type="match status" value="1"/>
</dbReference>
<dbReference type="PANTHER" id="PTHR23150">
    <property type="entry name" value="SULFATASE MODIFYING FACTOR 1, 2"/>
    <property type="match status" value="1"/>
</dbReference>
<dbReference type="InterPro" id="IPR051043">
    <property type="entry name" value="Sulfatase_Mod_Factor_Kinase"/>
</dbReference>
<sequence>SSYLAFVFIVLQVVDIISEPFAFSENLIVYLVYFFAFILVFVVLAAIKSDKKTNRLEDRKKSVNGNKVIPISLLIISVLIILNVYQFINSRGDDYSQKELRNHLNQLIETSDFVEAFILNIKFPDNLFIKEKLDDFSDKIKISSPNTGVSVFYKIDLDSLSTNNWDYLCDLPCEVVVPKGNIKYKFEKDGYPSVERLVNVRDSFSISLNKAEVSTGEMIFIENKELKLRTAGLDHLNNEKVGNYYIDKFEVTNREFAEFVNKGGYDDDALWKFDQLKNKDYKKLFVDKTGFSGPSEWELGDYPSQEENHPVSGISWFEAMAYCRSIGKFLPNIYQWDYSASLAKSSDIVPRSNMNGTAKFEVGHKKIISAFGLYDIAGNVAEWVYNSSDKNSKVIMGGSWEDPGYIFNTLFSKDPFNRDKYNGCRCVKSSDNNTSLLKTVSNPSFNVINSKPVTDDVYNAYLSMFRYSKFNLEPKILSDTLIESKNYKISKVSYNTPYGDRMFAYIYKPEEINLPARTIIFFPGAGAINRESSKTLFDAIPSSYEFLLRVNSIFVFPIYKSTFERRDGLINSIPFYDVSYRDRVIKWSKDLQTTIDYLETQDFVDKNRLHYYGLSWGSRIAGIMLSTVPRFKSAILIVGGLRSQKRHPEADPINYLPRVKIPILMLNGKYDPIFPYDTSAEPMFKLFGTDIDNKKIISFESGHFVPRHELIKHSVDWFNSIDPQ</sequence>
<dbReference type="InterPro" id="IPR016187">
    <property type="entry name" value="CTDL_fold"/>
</dbReference>
<protein>
    <recommendedName>
        <fullName evidence="5">Sulfatase-modifying factor enzyme domain-containing protein</fullName>
    </recommendedName>
</protein>
<dbReference type="GO" id="GO:0120147">
    <property type="term" value="F:formylglycine-generating oxidase activity"/>
    <property type="evidence" value="ECO:0007669"/>
    <property type="project" value="TreeGrafter"/>
</dbReference>
<dbReference type="SUPFAM" id="SSF56436">
    <property type="entry name" value="C-type lectin-like"/>
    <property type="match status" value="1"/>
</dbReference>
<dbReference type="Gene3D" id="3.40.50.1820">
    <property type="entry name" value="alpha/beta hydrolase"/>
    <property type="match status" value="1"/>
</dbReference>
<dbReference type="InterPro" id="IPR005645">
    <property type="entry name" value="FSH-like_dom"/>
</dbReference>
<dbReference type="Gene3D" id="3.90.1580.10">
    <property type="entry name" value="paralog of FGE (formylglycine-generating enzyme)"/>
    <property type="match status" value="1"/>
</dbReference>
<keyword evidence="1" id="KW-0472">Membrane</keyword>
<feature type="domain" description="Serine hydrolase" evidence="3">
    <location>
        <begin position="627"/>
        <end position="713"/>
    </location>
</feature>
<keyword evidence="1" id="KW-1133">Transmembrane helix</keyword>
<dbReference type="Pfam" id="PF03781">
    <property type="entry name" value="FGE-sulfatase"/>
    <property type="match status" value="1"/>
</dbReference>
<evidence type="ECO:0000259" key="3">
    <source>
        <dbReference type="Pfam" id="PF03959"/>
    </source>
</evidence>
<dbReference type="PANTHER" id="PTHR23150:SF19">
    <property type="entry name" value="FORMYLGLYCINE-GENERATING ENZYME"/>
    <property type="match status" value="1"/>
</dbReference>
<name>A0A382AXZ1_9ZZZZ</name>
<dbReference type="InterPro" id="IPR005532">
    <property type="entry name" value="SUMF_dom"/>
</dbReference>
<dbReference type="AlphaFoldDB" id="A0A382AXZ1"/>
<dbReference type="InterPro" id="IPR029058">
    <property type="entry name" value="AB_hydrolase_fold"/>
</dbReference>
<dbReference type="InterPro" id="IPR042095">
    <property type="entry name" value="SUMF_sf"/>
</dbReference>
<evidence type="ECO:0000256" key="1">
    <source>
        <dbReference type="SAM" id="Phobius"/>
    </source>
</evidence>
<evidence type="ECO:0000313" key="4">
    <source>
        <dbReference type="EMBL" id="SVB06181.1"/>
    </source>
</evidence>
<dbReference type="Pfam" id="PF03959">
    <property type="entry name" value="FSH1"/>
    <property type="match status" value="1"/>
</dbReference>
<gene>
    <name evidence="4" type="ORF">METZ01_LOCUS159035</name>
</gene>
<reference evidence="4" key="1">
    <citation type="submission" date="2018-05" db="EMBL/GenBank/DDBJ databases">
        <authorList>
            <person name="Lanie J.A."/>
            <person name="Ng W.-L."/>
            <person name="Kazmierczak K.M."/>
            <person name="Andrzejewski T.M."/>
            <person name="Davidsen T.M."/>
            <person name="Wayne K.J."/>
            <person name="Tettelin H."/>
            <person name="Glass J.I."/>
            <person name="Rusch D."/>
            <person name="Podicherti R."/>
            <person name="Tsui H.-C.T."/>
            <person name="Winkler M.E."/>
        </authorList>
    </citation>
    <scope>NUCLEOTIDE SEQUENCE</scope>
</reference>
<feature type="transmembrane region" description="Helical" evidence="1">
    <location>
        <begin position="28"/>
        <end position="47"/>
    </location>
</feature>
<dbReference type="EMBL" id="UINC01027252">
    <property type="protein sequence ID" value="SVB06181.1"/>
    <property type="molecule type" value="Genomic_DNA"/>
</dbReference>
<evidence type="ECO:0000259" key="2">
    <source>
        <dbReference type="Pfam" id="PF03781"/>
    </source>
</evidence>
<keyword evidence="1" id="KW-0812">Transmembrane</keyword>
<feature type="domain" description="Sulfatase-modifying factor enzyme-like" evidence="2">
    <location>
        <begin position="238"/>
        <end position="427"/>
    </location>
</feature>
<evidence type="ECO:0008006" key="5">
    <source>
        <dbReference type="Google" id="ProtNLM"/>
    </source>
</evidence>